<dbReference type="InterPro" id="IPR014893">
    <property type="entry name" value="Ku_PK_bind"/>
</dbReference>
<protein>
    <recommendedName>
        <fullName evidence="5">ATP-dependent DNA helicase II subunit 2</fullName>
        <ecNumber evidence="4">3.6.4.12</ecNumber>
    </recommendedName>
    <alternativeName>
        <fullName evidence="17">ATP-dependent DNA helicase II subunit Ku80</fullName>
    </alternativeName>
</protein>
<dbReference type="GO" id="GO:0000781">
    <property type="term" value="C:chromosome, telomeric region"/>
    <property type="evidence" value="ECO:0007669"/>
    <property type="project" value="UniProtKB-SubCell"/>
</dbReference>
<dbReference type="GO" id="GO:0003678">
    <property type="term" value="F:DNA helicase activity"/>
    <property type="evidence" value="ECO:0007669"/>
    <property type="project" value="UniProtKB-EC"/>
</dbReference>
<evidence type="ECO:0000256" key="15">
    <source>
        <dbReference type="ARBA" id="ARBA00023204"/>
    </source>
</evidence>
<reference evidence="20" key="1">
    <citation type="submission" date="2022-07" db="EMBL/GenBank/DDBJ databases">
        <title>Genome Sequence of Leucocoprinus birnbaumii.</title>
        <authorList>
            <person name="Buettner E."/>
        </authorList>
    </citation>
    <scope>NUCLEOTIDE SEQUENCE</scope>
    <source>
        <strain evidence="20">VT141</strain>
    </source>
</reference>
<dbReference type="FunFam" id="1.10.1600.10:FF:000002">
    <property type="entry name" value="X-ray repair cross-complementing protein 5"/>
    <property type="match status" value="1"/>
</dbReference>
<keyword evidence="12" id="KW-0779">Telomere</keyword>
<evidence type="ECO:0000256" key="8">
    <source>
        <dbReference type="ARBA" id="ARBA00022763"/>
    </source>
</evidence>
<evidence type="ECO:0000259" key="19">
    <source>
        <dbReference type="PROSITE" id="PS50234"/>
    </source>
</evidence>
<gene>
    <name evidence="20" type="ORF">NP233_g8920</name>
</gene>
<dbReference type="Gene3D" id="1.10.1600.10">
    <property type="match status" value="1"/>
</dbReference>
<dbReference type="CDD" id="cd00873">
    <property type="entry name" value="KU80"/>
    <property type="match status" value="1"/>
</dbReference>
<keyword evidence="9" id="KW-0378">Hydrolase</keyword>
<dbReference type="Pfam" id="PF03731">
    <property type="entry name" value="Ku_N"/>
    <property type="match status" value="1"/>
</dbReference>
<dbReference type="GO" id="GO:0003690">
    <property type="term" value="F:double-stranded DNA binding"/>
    <property type="evidence" value="ECO:0007669"/>
    <property type="project" value="TreeGrafter"/>
</dbReference>
<feature type="compositionally biased region" description="Basic and acidic residues" evidence="18">
    <location>
        <begin position="314"/>
        <end position="325"/>
    </location>
</feature>
<keyword evidence="6" id="KW-0158">Chromosome</keyword>
<dbReference type="Gene3D" id="3.40.50.410">
    <property type="entry name" value="von Willebrand factor, type A domain"/>
    <property type="match status" value="1"/>
</dbReference>
<keyword evidence="21" id="KW-1185">Reference proteome</keyword>
<dbReference type="InterPro" id="IPR016194">
    <property type="entry name" value="SPOC-like_C_dom_sf"/>
</dbReference>
<dbReference type="SUPFAM" id="SSF101420">
    <property type="entry name" value="C-terminal domain of Ku80"/>
    <property type="match status" value="1"/>
</dbReference>
<dbReference type="GO" id="GO:0006303">
    <property type="term" value="P:double-strand break repair via nonhomologous end joining"/>
    <property type="evidence" value="ECO:0007669"/>
    <property type="project" value="InterPro"/>
</dbReference>
<evidence type="ECO:0000256" key="5">
    <source>
        <dbReference type="ARBA" id="ARBA00021792"/>
    </source>
</evidence>
<evidence type="ECO:0000256" key="7">
    <source>
        <dbReference type="ARBA" id="ARBA00022741"/>
    </source>
</evidence>
<dbReference type="SUPFAM" id="SSF53300">
    <property type="entry name" value="vWA-like"/>
    <property type="match status" value="1"/>
</dbReference>
<name>A0AAD5YT99_9AGAR</name>
<dbReference type="Gene3D" id="1.25.40.240">
    <property type="entry name" value="Ku, C-terminal domain"/>
    <property type="match status" value="1"/>
</dbReference>
<evidence type="ECO:0000256" key="4">
    <source>
        <dbReference type="ARBA" id="ARBA00012551"/>
    </source>
</evidence>
<evidence type="ECO:0000256" key="1">
    <source>
        <dbReference type="ARBA" id="ARBA00004123"/>
    </source>
</evidence>
<keyword evidence="8" id="KW-0227">DNA damage</keyword>
<comment type="subcellular location">
    <subcellularLocation>
        <location evidence="2">Chromosome</location>
        <location evidence="2">Telomere</location>
    </subcellularLocation>
    <subcellularLocation>
        <location evidence="1">Nucleus</location>
    </subcellularLocation>
</comment>
<evidence type="ECO:0000256" key="17">
    <source>
        <dbReference type="ARBA" id="ARBA00031847"/>
    </source>
</evidence>
<comment type="similarity">
    <text evidence="3">Belongs to the ku80 family.</text>
</comment>
<keyword evidence="11" id="KW-0067">ATP-binding</keyword>
<dbReference type="SMART" id="SM00559">
    <property type="entry name" value="Ku78"/>
    <property type="match status" value="1"/>
</dbReference>
<evidence type="ECO:0000256" key="6">
    <source>
        <dbReference type="ARBA" id="ARBA00022454"/>
    </source>
</evidence>
<evidence type="ECO:0000256" key="18">
    <source>
        <dbReference type="SAM" id="MobiDB-lite"/>
    </source>
</evidence>
<evidence type="ECO:0000256" key="9">
    <source>
        <dbReference type="ARBA" id="ARBA00022801"/>
    </source>
</evidence>
<dbReference type="GO" id="GO:0003684">
    <property type="term" value="F:damaged DNA binding"/>
    <property type="evidence" value="ECO:0007669"/>
    <property type="project" value="InterPro"/>
</dbReference>
<dbReference type="GO" id="GO:0006310">
    <property type="term" value="P:DNA recombination"/>
    <property type="evidence" value="ECO:0007669"/>
    <property type="project" value="UniProtKB-KW"/>
</dbReference>
<dbReference type="InterPro" id="IPR006164">
    <property type="entry name" value="DNA_bd_Ku70/Ku80"/>
</dbReference>
<evidence type="ECO:0000256" key="2">
    <source>
        <dbReference type="ARBA" id="ARBA00004574"/>
    </source>
</evidence>
<keyword evidence="15" id="KW-0234">DNA repair</keyword>
<feature type="region of interest" description="Disordered" evidence="18">
    <location>
        <begin position="314"/>
        <end position="354"/>
    </location>
</feature>
<dbReference type="GO" id="GO:0005524">
    <property type="term" value="F:ATP binding"/>
    <property type="evidence" value="ECO:0007669"/>
    <property type="project" value="UniProtKB-KW"/>
</dbReference>
<dbReference type="PANTHER" id="PTHR12604">
    <property type="entry name" value="KU AUTOANTIGEN DNA HELICASE"/>
    <property type="match status" value="1"/>
</dbReference>
<dbReference type="InterPro" id="IPR036465">
    <property type="entry name" value="vWFA_dom_sf"/>
</dbReference>
<dbReference type="Pfam" id="PF08785">
    <property type="entry name" value="Ku_PK_bind"/>
    <property type="match status" value="1"/>
</dbReference>
<keyword evidence="13" id="KW-0238">DNA-binding</keyword>
<keyword evidence="16" id="KW-0539">Nucleus</keyword>
<evidence type="ECO:0000256" key="11">
    <source>
        <dbReference type="ARBA" id="ARBA00022840"/>
    </source>
</evidence>
<feature type="domain" description="VWFA" evidence="19">
    <location>
        <begin position="10"/>
        <end position="228"/>
    </location>
</feature>
<keyword evidence="14" id="KW-0233">DNA recombination</keyword>
<dbReference type="GO" id="GO:0043564">
    <property type="term" value="C:Ku70:Ku80 complex"/>
    <property type="evidence" value="ECO:0007669"/>
    <property type="project" value="InterPro"/>
</dbReference>
<dbReference type="EMBL" id="JANIEX010000756">
    <property type="protein sequence ID" value="KAJ3563470.1"/>
    <property type="molecule type" value="Genomic_DNA"/>
</dbReference>
<feature type="compositionally biased region" description="Basic and acidic residues" evidence="18">
    <location>
        <begin position="339"/>
        <end position="354"/>
    </location>
</feature>
<feature type="region of interest" description="Disordered" evidence="18">
    <location>
        <begin position="608"/>
        <end position="720"/>
    </location>
</feature>
<sequence length="843" mass="93550">MPAERAGYTATMFLVDTSPSMGTLKTVELPGPNGETISRTITHLEYVLQFVKLKIQEMIFNGRKTDQCGVITFGSEETDNIVNSKNGGYEHVEEYIPIAQPNAGTLAKLDELRPSSVAGDAVDSLIVGIETQADYLQSRKTWTRKIVLLTNAESPLELEDWEATVKKMDDLGISLTVIGVDFDDEELPYVEANKTIASQRVNEEFLHTLTKSMKQGVIGNCTFALQEIAKPDIKLVRSSLVGTIIRLGDVDTRAEEAIEILVKASKCTAAAHPKSWKKYALREDETGEPIHVNESEVAYAPLRMQTEYYVDRSGGHATDADGDVKMEEDDGTNLLGGEVKPKEEEDEKKEENLEKSRERRAYILGFIHSKNLRRELLMGEVQYIWADPSSPQQQVALSSVVQAMYEKGSLAIARWVSKDGMDPKVGILYPEVFEKVECFTWAQMPFADDVRRYTFASLTNLISKSGEQITTHPYLPTESQQEAMDNFVDSMDLMAAGDKDEEGNRMPWFNPAESYNPSIHRNKQAMFHCAVVSDIATNPLPPPHPELLKYFSPPKKVLKRAKPAIDECKDQFKVKEVPKRVAKGGAVKKGHEHATMEDDEMLLLDRKAGPSKARPSGTTSPMKVDLEPETVSPSKGKGKAKAVNPDDSETEDESDGEFVTVQRPGEESQDDDLLLDATTASKKPPATPEPSSRRVGPLPTPARSPSPQFDPGRAPGRIIGSTYPLKDFEKNLSQGDVVTKAVADLSEVITEILMKPFASRRHSEMIDCLKSLRDTCLKEDEIDAWNAFLPTLKEKCLQTPGNPEFWSELKSLGRDISLISNKEARKYGGAASVSERRAEDFVS</sequence>
<dbReference type="InterPro" id="IPR036494">
    <property type="entry name" value="Ku_C_sf"/>
</dbReference>
<dbReference type="GO" id="GO:0042162">
    <property type="term" value="F:telomeric DNA binding"/>
    <property type="evidence" value="ECO:0007669"/>
    <property type="project" value="InterPro"/>
</dbReference>
<evidence type="ECO:0000256" key="16">
    <source>
        <dbReference type="ARBA" id="ARBA00023242"/>
    </source>
</evidence>
<dbReference type="GO" id="GO:0016787">
    <property type="term" value="F:hydrolase activity"/>
    <property type="evidence" value="ECO:0007669"/>
    <property type="project" value="UniProtKB-KW"/>
</dbReference>
<evidence type="ECO:0000256" key="13">
    <source>
        <dbReference type="ARBA" id="ARBA00023125"/>
    </source>
</evidence>
<proteinExistence type="inferred from homology"/>
<keyword evidence="10" id="KW-0347">Helicase</keyword>
<dbReference type="InterPro" id="IPR024193">
    <property type="entry name" value="Ku80"/>
</dbReference>
<evidence type="ECO:0000256" key="10">
    <source>
        <dbReference type="ARBA" id="ARBA00022806"/>
    </source>
</evidence>
<accession>A0AAD5YT99</accession>
<dbReference type="GO" id="GO:0000723">
    <property type="term" value="P:telomere maintenance"/>
    <property type="evidence" value="ECO:0007669"/>
    <property type="project" value="InterPro"/>
</dbReference>
<dbReference type="PANTHER" id="PTHR12604:SF4">
    <property type="entry name" value="X-RAY REPAIR CROSS-COMPLEMENTING PROTEIN 5"/>
    <property type="match status" value="1"/>
</dbReference>
<evidence type="ECO:0000313" key="20">
    <source>
        <dbReference type="EMBL" id="KAJ3563470.1"/>
    </source>
</evidence>
<comment type="caution">
    <text evidence="20">The sequence shown here is derived from an EMBL/GenBank/DDBJ whole genome shotgun (WGS) entry which is preliminary data.</text>
</comment>
<dbReference type="Proteomes" id="UP001213000">
    <property type="component" value="Unassembled WGS sequence"/>
</dbReference>
<dbReference type="Gene3D" id="2.40.290.10">
    <property type="match status" value="1"/>
</dbReference>
<dbReference type="InterPro" id="IPR005161">
    <property type="entry name" value="Ku_N"/>
</dbReference>
<evidence type="ECO:0000256" key="3">
    <source>
        <dbReference type="ARBA" id="ARBA00007726"/>
    </source>
</evidence>
<dbReference type="PROSITE" id="PS50234">
    <property type="entry name" value="VWFA"/>
    <property type="match status" value="1"/>
</dbReference>
<dbReference type="InterPro" id="IPR002035">
    <property type="entry name" value="VWF_A"/>
</dbReference>
<feature type="compositionally biased region" description="Acidic residues" evidence="18">
    <location>
        <begin position="646"/>
        <end position="656"/>
    </location>
</feature>
<keyword evidence="7" id="KW-0547">Nucleotide-binding</keyword>
<evidence type="ECO:0000256" key="12">
    <source>
        <dbReference type="ARBA" id="ARBA00022895"/>
    </source>
</evidence>
<organism evidence="20 21">
    <name type="scientific">Leucocoprinus birnbaumii</name>
    <dbReference type="NCBI Taxonomy" id="56174"/>
    <lineage>
        <taxon>Eukaryota</taxon>
        <taxon>Fungi</taxon>
        <taxon>Dikarya</taxon>
        <taxon>Basidiomycota</taxon>
        <taxon>Agaricomycotina</taxon>
        <taxon>Agaricomycetes</taxon>
        <taxon>Agaricomycetidae</taxon>
        <taxon>Agaricales</taxon>
        <taxon>Agaricineae</taxon>
        <taxon>Agaricaceae</taxon>
        <taxon>Leucocoprinus</taxon>
    </lineage>
</organism>
<dbReference type="SUPFAM" id="SSF100939">
    <property type="entry name" value="SPOC domain-like"/>
    <property type="match status" value="1"/>
</dbReference>
<dbReference type="AlphaFoldDB" id="A0AAD5YT99"/>
<evidence type="ECO:0000256" key="14">
    <source>
        <dbReference type="ARBA" id="ARBA00023172"/>
    </source>
</evidence>
<dbReference type="EC" id="3.6.4.12" evidence="4"/>
<dbReference type="Pfam" id="PF02735">
    <property type="entry name" value="Ku"/>
    <property type="match status" value="1"/>
</dbReference>
<evidence type="ECO:0000313" key="21">
    <source>
        <dbReference type="Proteomes" id="UP001213000"/>
    </source>
</evidence>